<evidence type="ECO:0000313" key="5">
    <source>
        <dbReference type="EMBL" id="EKX53929.1"/>
    </source>
</evidence>
<dbReference type="RefSeq" id="XP_005840909.1">
    <property type="nucleotide sequence ID" value="XM_005840852.1"/>
</dbReference>
<feature type="transmembrane region" description="Helical" evidence="2">
    <location>
        <begin position="394"/>
        <end position="416"/>
    </location>
</feature>
<keyword evidence="7" id="KW-1185">Reference proteome</keyword>
<dbReference type="Gene3D" id="3.30.70.330">
    <property type="match status" value="1"/>
</dbReference>
<dbReference type="KEGG" id="gtt:GUITHDRAFT_160745"/>
<feature type="signal peptide" evidence="3">
    <location>
        <begin position="1"/>
        <end position="24"/>
    </location>
</feature>
<dbReference type="CDD" id="cd00590">
    <property type="entry name" value="RRM_SF"/>
    <property type="match status" value="1"/>
</dbReference>
<feature type="transmembrane region" description="Helical" evidence="2">
    <location>
        <begin position="588"/>
        <end position="611"/>
    </location>
</feature>
<dbReference type="OMA" id="DIMWENL"/>
<dbReference type="Pfam" id="PF00076">
    <property type="entry name" value="RRM_1"/>
    <property type="match status" value="1"/>
</dbReference>
<dbReference type="GO" id="GO:0003723">
    <property type="term" value="F:RNA binding"/>
    <property type="evidence" value="ECO:0007669"/>
    <property type="project" value="UniProtKB-UniRule"/>
</dbReference>
<accession>L1K052</accession>
<feature type="transmembrane region" description="Helical" evidence="2">
    <location>
        <begin position="471"/>
        <end position="491"/>
    </location>
</feature>
<dbReference type="GO" id="GO:0005886">
    <property type="term" value="C:plasma membrane"/>
    <property type="evidence" value="ECO:0007669"/>
    <property type="project" value="TreeGrafter"/>
</dbReference>
<feature type="transmembrane region" description="Helical" evidence="2">
    <location>
        <begin position="428"/>
        <end position="451"/>
    </location>
</feature>
<protein>
    <recommendedName>
        <fullName evidence="4">RRM domain-containing protein</fullName>
    </recommendedName>
</protein>
<proteinExistence type="predicted"/>
<feature type="transmembrane region" description="Helical" evidence="2">
    <location>
        <begin position="535"/>
        <end position="562"/>
    </location>
</feature>
<dbReference type="PANTHER" id="PTHR13018:SF135">
    <property type="entry name" value="CSC1_OSCA1-LIKE 7TM REGION DOMAIN-CONTAINING PROTEIN"/>
    <property type="match status" value="1"/>
</dbReference>
<evidence type="ECO:0000256" key="1">
    <source>
        <dbReference type="PROSITE-ProRule" id="PRU00176"/>
    </source>
</evidence>
<dbReference type="eggNOG" id="ENOG502S7TK">
    <property type="taxonomic scope" value="Eukaryota"/>
</dbReference>
<dbReference type="EMBL" id="JH992968">
    <property type="protein sequence ID" value="EKX53929.1"/>
    <property type="molecule type" value="Genomic_DNA"/>
</dbReference>
<feature type="transmembrane region" description="Helical" evidence="2">
    <location>
        <begin position="353"/>
        <end position="374"/>
    </location>
</feature>
<reference evidence="6" key="3">
    <citation type="submission" date="2016-03" db="UniProtKB">
        <authorList>
            <consortium name="EnsemblProtists"/>
        </authorList>
    </citation>
    <scope>IDENTIFICATION</scope>
</reference>
<dbReference type="EnsemblProtists" id="EKX53929">
    <property type="protein sequence ID" value="EKX53929"/>
    <property type="gene ID" value="GUITHDRAFT_160745"/>
</dbReference>
<dbReference type="PROSITE" id="PS50102">
    <property type="entry name" value="RRM"/>
    <property type="match status" value="1"/>
</dbReference>
<dbReference type="Proteomes" id="UP000011087">
    <property type="component" value="Unassembled WGS sequence"/>
</dbReference>
<reference evidence="5 7" key="1">
    <citation type="journal article" date="2012" name="Nature">
        <title>Algal genomes reveal evolutionary mosaicism and the fate of nucleomorphs.</title>
        <authorList>
            <consortium name="DOE Joint Genome Institute"/>
            <person name="Curtis B.A."/>
            <person name="Tanifuji G."/>
            <person name="Burki F."/>
            <person name="Gruber A."/>
            <person name="Irimia M."/>
            <person name="Maruyama S."/>
            <person name="Arias M.C."/>
            <person name="Ball S.G."/>
            <person name="Gile G.H."/>
            <person name="Hirakawa Y."/>
            <person name="Hopkins J.F."/>
            <person name="Kuo A."/>
            <person name="Rensing S.A."/>
            <person name="Schmutz J."/>
            <person name="Symeonidi A."/>
            <person name="Elias M."/>
            <person name="Eveleigh R.J."/>
            <person name="Herman E.K."/>
            <person name="Klute M.J."/>
            <person name="Nakayama T."/>
            <person name="Obornik M."/>
            <person name="Reyes-Prieto A."/>
            <person name="Armbrust E.V."/>
            <person name="Aves S.J."/>
            <person name="Beiko R.G."/>
            <person name="Coutinho P."/>
            <person name="Dacks J.B."/>
            <person name="Durnford D.G."/>
            <person name="Fast N.M."/>
            <person name="Green B.R."/>
            <person name="Grisdale C.J."/>
            <person name="Hempel F."/>
            <person name="Henrissat B."/>
            <person name="Hoppner M.P."/>
            <person name="Ishida K."/>
            <person name="Kim E."/>
            <person name="Koreny L."/>
            <person name="Kroth P.G."/>
            <person name="Liu Y."/>
            <person name="Malik S.B."/>
            <person name="Maier U.G."/>
            <person name="McRose D."/>
            <person name="Mock T."/>
            <person name="Neilson J.A."/>
            <person name="Onodera N.T."/>
            <person name="Poole A.M."/>
            <person name="Pritham E.J."/>
            <person name="Richards T.A."/>
            <person name="Rocap G."/>
            <person name="Roy S.W."/>
            <person name="Sarai C."/>
            <person name="Schaack S."/>
            <person name="Shirato S."/>
            <person name="Slamovits C.H."/>
            <person name="Spencer D.F."/>
            <person name="Suzuki S."/>
            <person name="Worden A.Z."/>
            <person name="Zauner S."/>
            <person name="Barry K."/>
            <person name="Bell C."/>
            <person name="Bharti A.K."/>
            <person name="Crow J.A."/>
            <person name="Grimwood J."/>
            <person name="Kramer R."/>
            <person name="Lindquist E."/>
            <person name="Lucas S."/>
            <person name="Salamov A."/>
            <person name="McFadden G.I."/>
            <person name="Lane C.E."/>
            <person name="Keeling P.J."/>
            <person name="Gray M.W."/>
            <person name="Grigoriev I.V."/>
            <person name="Archibald J.M."/>
        </authorList>
    </citation>
    <scope>NUCLEOTIDE SEQUENCE</scope>
    <source>
        <strain evidence="5 7">CCMP2712</strain>
    </source>
</reference>
<keyword evidence="3" id="KW-0732">Signal</keyword>
<gene>
    <name evidence="5" type="ORF">GUITHDRAFT_160745</name>
</gene>
<keyword evidence="2" id="KW-1133">Transmembrane helix</keyword>
<feature type="transmembrane region" description="Helical" evidence="2">
    <location>
        <begin position="116"/>
        <end position="140"/>
    </location>
</feature>
<feature type="chain" id="PRO_5008772167" description="RRM domain-containing protein" evidence="3">
    <location>
        <begin position="25"/>
        <end position="698"/>
    </location>
</feature>
<keyword evidence="2" id="KW-0812">Transmembrane</keyword>
<reference evidence="7" key="2">
    <citation type="submission" date="2012-11" db="EMBL/GenBank/DDBJ databases">
        <authorList>
            <person name="Kuo A."/>
            <person name="Curtis B.A."/>
            <person name="Tanifuji G."/>
            <person name="Burki F."/>
            <person name="Gruber A."/>
            <person name="Irimia M."/>
            <person name="Maruyama S."/>
            <person name="Arias M.C."/>
            <person name="Ball S.G."/>
            <person name="Gile G.H."/>
            <person name="Hirakawa Y."/>
            <person name="Hopkins J.F."/>
            <person name="Rensing S.A."/>
            <person name="Schmutz J."/>
            <person name="Symeonidi A."/>
            <person name="Elias M."/>
            <person name="Eveleigh R.J."/>
            <person name="Herman E.K."/>
            <person name="Klute M.J."/>
            <person name="Nakayama T."/>
            <person name="Obornik M."/>
            <person name="Reyes-Prieto A."/>
            <person name="Armbrust E.V."/>
            <person name="Aves S.J."/>
            <person name="Beiko R.G."/>
            <person name="Coutinho P."/>
            <person name="Dacks J.B."/>
            <person name="Durnford D.G."/>
            <person name="Fast N.M."/>
            <person name="Green B.R."/>
            <person name="Grisdale C."/>
            <person name="Hempe F."/>
            <person name="Henrissat B."/>
            <person name="Hoppner M.P."/>
            <person name="Ishida K.-I."/>
            <person name="Kim E."/>
            <person name="Koreny L."/>
            <person name="Kroth P.G."/>
            <person name="Liu Y."/>
            <person name="Malik S.-B."/>
            <person name="Maier U.G."/>
            <person name="McRose D."/>
            <person name="Mock T."/>
            <person name="Neilson J.A."/>
            <person name="Onodera N.T."/>
            <person name="Poole A.M."/>
            <person name="Pritham E.J."/>
            <person name="Richards T.A."/>
            <person name="Rocap G."/>
            <person name="Roy S.W."/>
            <person name="Sarai C."/>
            <person name="Schaack S."/>
            <person name="Shirato S."/>
            <person name="Slamovits C.H."/>
            <person name="Spencer D.F."/>
            <person name="Suzuki S."/>
            <person name="Worden A.Z."/>
            <person name="Zauner S."/>
            <person name="Barry K."/>
            <person name="Bell C."/>
            <person name="Bharti A.K."/>
            <person name="Crow J.A."/>
            <person name="Grimwood J."/>
            <person name="Kramer R."/>
            <person name="Lindquist E."/>
            <person name="Lucas S."/>
            <person name="Salamov A."/>
            <person name="McFadden G.I."/>
            <person name="Lane C.E."/>
            <person name="Keeling P.J."/>
            <person name="Gray M.W."/>
            <person name="Grigoriev I.V."/>
            <person name="Archibald J.M."/>
        </authorList>
    </citation>
    <scope>NUCLEOTIDE SEQUENCE</scope>
    <source>
        <strain evidence="7">CCMP2712</strain>
    </source>
</reference>
<dbReference type="PANTHER" id="PTHR13018">
    <property type="entry name" value="PROBABLE MEMBRANE PROTEIN DUF221-RELATED"/>
    <property type="match status" value="1"/>
</dbReference>
<evidence type="ECO:0000313" key="6">
    <source>
        <dbReference type="EnsemblProtists" id="EKX53929"/>
    </source>
</evidence>
<keyword evidence="1" id="KW-0694">RNA-binding</keyword>
<dbReference type="PaxDb" id="55529-EKX53929"/>
<dbReference type="InterPro" id="IPR000504">
    <property type="entry name" value="RRM_dom"/>
</dbReference>
<dbReference type="HOGENOM" id="CLU_395092_0_0_1"/>
<evidence type="ECO:0000256" key="3">
    <source>
        <dbReference type="SAM" id="SignalP"/>
    </source>
</evidence>
<dbReference type="STRING" id="905079.L1K052"/>
<dbReference type="InterPro" id="IPR035979">
    <property type="entry name" value="RBD_domain_sf"/>
</dbReference>
<dbReference type="AlphaFoldDB" id="L1K052"/>
<dbReference type="GeneID" id="17310782"/>
<keyword evidence="2" id="KW-0472">Membrane</keyword>
<evidence type="ECO:0000256" key="2">
    <source>
        <dbReference type="SAM" id="Phobius"/>
    </source>
</evidence>
<feature type="transmembrane region" description="Helical" evidence="2">
    <location>
        <begin position="623"/>
        <end position="642"/>
    </location>
</feature>
<feature type="transmembrane region" description="Helical" evidence="2">
    <location>
        <begin position="176"/>
        <end position="197"/>
    </location>
</feature>
<dbReference type="InterPro" id="IPR045122">
    <property type="entry name" value="Csc1-like"/>
</dbReference>
<sequence length="698" mass="78646">MKSHFRHAIVAVMCQTLCVCGGSGECDSLLGTEARISPRKTFEDIEGREMVAETAPLLSPAQREPFWNKPTGTRNLDVKQAERYAKDAVVRDESGDLYELGTPLARLGKLGTGVGLYFYFVFYAGLVLGLMSVLTLPVMISNFQGSYAFDPAEKIGFPRNLLVASTLGNRPPHQPLLLHSIMDFLCSLAFLFFLIYYRRRQLLARKEIETKIITAADYSILVSNLPENATREEILDHFGRYGQIEHVYLCYKGYAKRSQLMSVKEKAEEDLEQFDIQLASPLEFPEASEGHTNAQRTLDEVLSDIRKHQLEHERCPRCCGLAFVTFKVKIAPQPSDILWENLEVKPNMRALRVASTSVFSLFLLLIATGLIAAVNGKHFFLPTAIEQGLWFSGLLNFLSVIIIIVSNVAMFVLMPVITRLGKLPPLPLVYIMWRLWLFQVLNTLLAALVFWDASRNESGVTNWAHWFADGGSMIVGVIVGDAVLMNLIEFFRPFDVILPRKMQGPKCLTQKRLNRVYEAPELSLGMRYQMILKHFTLALALGSAMPLNYWLITILCIVTFWIDKFNVLRLYKKPALCNDEVANVATVYIAPLSLLLHLCIAPFFYTVVATCPTQIVCPPSSEVSVTYVLLGIAAAVLCLAWQPMLYVEPEDVHYHEVRCKDVSYSYVEGIEKYQPEHDWPANLNESVSASQEIGISVF</sequence>
<organism evidence="5">
    <name type="scientific">Guillardia theta (strain CCMP2712)</name>
    <name type="common">Cryptophyte</name>
    <dbReference type="NCBI Taxonomy" id="905079"/>
    <lineage>
        <taxon>Eukaryota</taxon>
        <taxon>Cryptophyceae</taxon>
        <taxon>Pyrenomonadales</taxon>
        <taxon>Geminigeraceae</taxon>
        <taxon>Guillardia</taxon>
    </lineage>
</organism>
<evidence type="ECO:0000259" key="4">
    <source>
        <dbReference type="PROSITE" id="PS50102"/>
    </source>
</evidence>
<dbReference type="GO" id="GO:0005227">
    <property type="term" value="F:calcium-activated cation channel activity"/>
    <property type="evidence" value="ECO:0007669"/>
    <property type="project" value="InterPro"/>
</dbReference>
<evidence type="ECO:0000313" key="7">
    <source>
        <dbReference type="Proteomes" id="UP000011087"/>
    </source>
</evidence>
<name>L1K052_GUITC</name>
<dbReference type="OrthoDB" id="197892at2759"/>
<dbReference type="InterPro" id="IPR012677">
    <property type="entry name" value="Nucleotide-bd_a/b_plait_sf"/>
</dbReference>
<dbReference type="SUPFAM" id="SSF54928">
    <property type="entry name" value="RNA-binding domain, RBD"/>
    <property type="match status" value="1"/>
</dbReference>
<feature type="domain" description="RRM" evidence="4">
    <location>
        <begin position="218"/>
        <end position="255"/>
    </location>
</feature>